<protein>
    <submittedName>
        <fullName evidence="3">Uncharacterized protein</fullName>
    </submittedName>
</protein>
<accession>A0AAD4BQQ0</accession>
<reference evidence="3" key="1">
    <citation type="submission" date="2019-10" db="EMBL/GenBank/DDBJ databases">
        <authorList>
            <consortium name="DOE Joint Genome Institute"/>
            <person name="Kuo A."/>
            <person name="Miyauchi S."/>
            <person name="Kiss E."/>
            <person name="Drula E."/>
            <person name="Kohler A."/>
            <person name="Sanchez-Garcia M."/>
            <person name="Andreopoulos B."/>
            <person name="Barry K.W."/>
            <person name="Bonito G."/>
            <person name="Buee M."/>
            <person name="Carver A."/>
            <person name="Chen C."/>
            <person name="Cichocki N."/>
            <person name="Clum A."/>
            <person name="Culley D."/>
            <person name="Crous P.W."/>
            <person name="Fauchery L."/>
            <person name="Girlanda M."/>
            <person name="Hayes R."/>
            <person name="Keri Z."/>
            <person name="LaButti K."/>
            <person name="Lipzen A."/>
            <person name="Lombard V."/>
            <person name="Magnuson J."/>
            <person name="Maillard F."/>
            <person name="Morin E."/>
            <person name="Murat C."/>
            <person name="Nolan M."/>
            <person name="Ohm R."/>
            <person name="Pangilinan J."/>
            <person name="Pereira M."/>
            <person name="Perotto S."/>
            <person name="Peter M."/>
            <person name="Riley R."/>
            <person name="Sitrit Y."/>
            <person name="Stielow B."/>
            <person name="Szollosi G."/>
            <person name="Zifcakova L."/>
            <person name="Stursova M."/>
            <person name="Spatafora J.W."/>
            <person name="Tedersoo L."/>
            <person name="Vaario L.-M."/>
            <person name="Yamada A."/>
            <person name="Yan M."/>
            <person name="Wang P."/>
            <person name="Xu J."/>
            <person name="Bruns T."/>
            <person name="Baldrian P."/>
            <person name="Vilgalys R."/>
            <person name="Henrissat B."/>
            <person name="Grigoriev I.V."/>
            <person name="Hibbett D."/>
            <person name="Nagy L.G."/>
            <person name="Martin F.M."/>
        </authorList>
    </citation>
    <scope>NUCLEOTIDE SEQUENCE</scope>
    <source>
        <strain evidence="3">BED1</strain>
    </source>
</reference>
<keyword evidence="2" id="KW-0812">Transmembrane</keyword>
<reference evidence="3" key="2">
    <citation type="journal article" date="2020" name="Nat. Commun.">
        <title>Large-scale genome sequencing of mycorrhizal fungi provides insights into the early evolution of symbiotic traits.</title>
        <authorList>
            <person name="Miyauchi S."/>
            <person name="Kiss E."/>
            <person name="Kuo A."/>
            <person name="Drula E."/>
            <person name="Kohler A."/>
            <person name="Sanchez-Garcia M."/>
            <person name="Morin E."/>
            <person name="Andreopoulos B."/>
            <person name="Barry K.W."/>
            <person name="Bonito G."/>
            <person name="Buee M."/>
            <person name="Carver A."/>
            <person name="Chen C."/>
            <person name="Cichocki N."/>
            <person name="Clum A."/>
            <person name="Culley D."/>
            <person name="Crous P.W."/>
            <person name="Fauchery L."/>
            <person name="Girlanda M."/>
            <person name="Hayes R.D."/>
            <person name="Keri Z."/>
            <person name="LaButti K."/>
            <person name="Lipzen A."/>
            <person name="Lombard V."/>
            <person name="Magnuson J."/>
            <person name="Maillard F."/>
            <person name="Murat C."/>
            <person name="Nolan M."/>
            <person name="Ohm R.A."/>
            <person name="Pangilinan J."/>
            <person name="Pereira M.F."/>
            <person name="Perotto S."/>
            <person name="Peter M."/>
            <person name="Pfister S."/>
            <person name="Riley R."/>
            <person name="Sitrit Y."/>
            <person name="Stielow J.B."/>
            <person name="Szollosi G."/>
            <person name="Zifcakova L."/>
            <person name="Stursova M."/>
            <person name="Spatafora J.W."/>
            <person name="Tedersoo L."/>
            <person name="Vaario L.M."/>
            <person name="Yamada A."/>
            <person name="Yan M."/>
            <person name="Wang P."/>
            <person name="Xu J."/>
            <person name="Bruns T."/>
            <person name="Baldrian P."/>
            <person name="Vilgalys R."/>
            <person name="Dunand C."/>
            <person name="Henrissat B."/>
            <person name="Grigoriev I.V."/>
            <person name="Hibbett D."/>
            <person name="Nagy L.G."/>
            <person name="Martin F.M."/>
        </authorList>
    </citation>
    <scope>NUCLEOTIDE SEQUENCE</scope>
    <source>
        <strain evidence="3">BED1</strain>
    </source>
</reference>
<evidence type="ECO:0000256" key="2">
    <source>
        <dbReference type="SAM" id="Phobius"/>
    </source>
</evidence>
<sequence length="298" mass="33108">MKSYRSASAATALIGAVSNIALAVYLWNVWRSLAWEPGSEWEGSRFSLSRDGVRLICALFSAYFATASAICVFGLAGIIKGIPSFVRIYRNYVIGDFAFCTLFAVLVSSAAVDPAARAQVCEQVSRQPDLLSDVIDLGLTLENCEQWFERGLMAFMAVFLLRTVVRIHFIFALSRFYARLASGHRCDSSCMHDDDNFTPLERIYLLPHPSIDHNDKRAFANEASLQSPIYAPVPLAQVSPQIAHQLRATATEAWISRVPLPHHAPARVPSYESGYEDTQYDLRSPPSIGPIHLKNESH</sequence>
<evidence type="ECO:0000313" key="4">
    <source>
        <dbReference type="Proteomes" id="UP001194468"/>
    </source>
</evidence>
<evidence type="ECO:0000256" key="1">
    <source>
        <dbReference type="SAM" id="MobiDB-lite"/>
    </source>
</evidence>
<feature type="transmembrane region" description="Helical" evidence="2">
    <location>
        <begin position="152"/>
        <end position="173"/>
    </location>
</feature>
<feature type="region of interest" description="Disordered" evidence="1">
    <location>
        <begin position="268"/>
        <end position="298"/>
    </location>
</feature>
<feature type="transmembrane region" description="Helical" evidence="2">
    <location>
        <begin position="53"/>
        <end position="79"/>
    </location>
</feature>
<name>A0AAD4BQQ0_BOLED</name>
<evidence type="ECO:0000313" key="3">
    <source>
        <dbReference type="EMBL" id="KAF8437123.1"/>
    </source>
</evidence>
<proteinExistence type="predicted"/>
<dbReference type="EMBL" id="WHUW01000019">
    <property type="protein sequence ID" value="KAF8437123.1"/>
    <property type="molecule type" value="Genomic_DNA"/>
</dbReference>
<dbReference type="AlphaFoldDB" id="A0AAD4BQQ0"/>
<organism evidence="3 4">
    <name type="scientific">Boletus edulis BED1</name>
    <dbReference type="NCBI Taxonomy" id="1328754"/>
    <lineage>
        <taxon>Eukaryota</taxon>
        <taxon>Fungi</taxon>
        <taxon>Dikarya</taxon>
        <taxon>Basidiomycota</taxon>
        <taxon>Agaricomycotina</taxon>
        <taxon>Agaricomycetes</taxon>
        <taxon>Agaricomycetidae</taxon>
        <taxon>Boletales</taxon>
        <taxon>Boletineae</taxon>
        <taxon>Boletaceae</taxon>
        <taxon>Boletoideae</taxon>
        <taxon>Boletus</taxon>
    </lineage>
</organism>
<keyword evidence="4" id="KW-1185">Reference proteome</keyword>
<gene>
    <name evidence="3" type="ORF">L210DRAFT_3505444</name>
</gene>
<feature type="transmembrane region" description="Helical" evidence="2">
    <location>
        <begin position="91"/>
        <end position="112"/>
    </location>
</feature>
<keyword evidence="2" id="KW-0472">Membrane</keyword>
<dbReference type="Proteomes" id="UP001194468">
    <property type="component" value="Unassembled WGS sequence"/>
</dbReference>
<comment type="caution">
    <text evidence="3">The sequence shown here is derived from an EMBL/GenBank/DDBJ whole genome shotgun (WGS) entry which is preliminary data.</text>
</comment>
<keyword evidence="2" id="KW-1133">Transmembrane helix</keyword>